<keyword evidence="3" id="KW-1185">Reference proteome</keyword>
<evidence type="ECO:0000313" key="4">
    <source>
        <dbReference type="RefSeq" id="XP_017021480.1"/>
    </source>
</evidence>
<gene>
    <name evidence="4" type="primary">CheA87a</name>
</gene>
<evidence type="ECO:0000313" key="3">
    <source>
        <dbReference type="Proteomes" id="UP001652661"/>
    </source>
</evidence>
<evidence type="ECO:0000256" key="1">
    <source>
        <dbReference type="ARBA" id="ARBA00022729"/>
    </source>
</evidence>
<dbReference type="InterPro" id="IPR010512">
    <property type="entry name" value="DUF1091"/>
</dbReference>
<protein>
    <submittedName>
        <fullName evidence="4">Uncharacterized protein CheA87a</fullName>
    </submittedName>
</protein>
<organism evidence="3 4">
    <name type="scientific">Drosophila kikkawai</name>
    <name type="common">Fruit fly</name>
    <dbReference type="NCBI Taxonomy" id="30033"/>
    <lineage>
        <taxon>Eukaryota</taxon>
        <taxon>Metazoa</taxon>
        <taxon>Ecdysozoa</taxon>
        <taxon>Arthropoda</taxon>
        <taxon>Hexapoda</taxon>
        <taxon>Insecta</taxon>
        <taxon>Pterygota</taxon>
        <taxon>Neoptera</taxon>
        <taxon>Endopterygota</taxon>
        <taxon>Diptera</taxon>
        <taxon>Brachycera</taxon>
        <taxon>Muscomorpha</taxon>
        <taxon>Ephydroidea</taxon>
        <taxon>Drosophilidae</taxon>
        <taxon>Drosophila</taxon>
        <taxon>Sophophora</taxon>
    </lineage>
</organism>
<dbReference type="SMART" id="SM00697">
    <property type="entry name" value="DM8"/>
    <property type="match status" value="1"/>
</dbReference>
<reference evidence="4" key="1">
    <citation type="submission" date="2025-08" db="UniProtKB">
        <authorList>
            <consortium name="RefSeq"/>
        </authorList>
    </citation>
    <scope>IDENTIFICATION</scope>
    <source>
        <strain evidence="4">14028-0561.14</strain>
        <tissue evidence="4">Whole fly</tissue>
    </source>
</reference>
<proteinExistence type="predicted"/>
<dbReference type="Gene3D" id="2.70.220.10">
    <property type="entry name" value="Ganglioside GM2 activator"/>
    <property type="match status" value="1"/>
</dbReference>
<dbReference type="RefSeq" id="XP_017021480.1">
    <property type="nucleotide sequence ID" value="XM_017165991.3"/>
</dbReference>
<evidence type="ECO:0000256" key="2">
    <source>
        <dbReference type="SAM" id="SignalP"/>
    </source>
</evidence>
<feature type="signal peptide" evidence="2">
    <location>
        <begin position="1"/>
        <end position="26"/>
    </location>
</feature>
<dbReference type="Pfam" id="PF06477">
    <property type="entry name" value="DUF1091"/>
    <property type="match status" value="1"/>
</dbReference>
<dbReference type="PANTHER" id="PTHR21112">
    <property type="entry name" value="CHEMOSENSORY PROTEIN A 29A-RELATED"/>
    <property type="match status" value="1"/>
</dbReference>
<keyword evidence="1 2" id="KW-0732">Signal</keyword>
<dbReference type="PANTHER" id="PTHR21112:SF10">
    <property type="entry name" value="CHEMOSENSORY PROTEIN A 87A"/>
    <property type="match status" value="1"/>
</dbReference>
<feature type="chain" id="PRO_5028290186" evidence="2">
    <location>
        <begin position="27"/>
        <end position="182"/>
    </location>
</feature>
<name>A0A6P4I065_DROKI</name>
<dbReference type="InterPro" id="IPR036846">
    <property type="entry name" value="GM2-AP_sf"/>
</dbReference>
<dbReference type="AlphaFoldDB" id="A0A6P4I065"/>
<dbReference type="OrthoDB" id="7911967at2759"/>
<sequence length="182" mass="21323">MASPSFGYLLVLATVLLFINPNEVGAKRTLRLYKLEKVVEKKEDLQSHLRIAEFEEGVLKVSGDLKQHVTIDNDWTIHFTISRADGHDEEYEEILDLPDLGVCDVMKTYYKEFLYNELKEYSNAPHPNTCPLPPEHYQLEDYPMDVHLLKKLLIPGYYRITSRLLHNDHIKLEYMAELEMKE</sequence>
<accession>A0A6P4I065</accession>
<dbReference type="Proteomes" id="UP001652661">
    <property type="component" value="Chromosome 3R"/>
</dbReference>